<gene>
    <name evidence="2" type="ORF">ACFODX_14540</name>
</gene>
<evidence type="ECO:0000256" key="1">
    <source>
        <dbReference type="SAM" id="SignalP"/>
    </source>
</evidence>
<keyword evidence="3" id="KW-1185">Reference proteome</keyword>
<dbReference type="Proteomes" id="UP001595555">
    <property type="component" value="Unassembled WGS sequence"/>
</dbReference>
<name>A0ABV7FHT8_9GAMM</name>
<comment type="caution">
    <text evidence="2">The sequence shown here is derived from an EMBL/GenBank/DDBJ whole genome shotgun (WGS) entry which is preliminary data.</text>
</comment>
<sequence>MFRFRVVLLTASLLIGTTTAWAAEAPKTFDNEYRAKLYGFNITVTNRLTKTQDGKYDLLFKADSMIGSITEQSHMQWNQTQQTITPLTYTYARRGLGKDRDAKLTFDWPTKTVTNNVQKTSWEMDIAQKVQDKLSYQLQMQQDLINGHKDFEYQIADGGRLKKYKFTTVGEELLETPLGKVNTVKIKRSREDNDRVTYAWLAKDWNYLLVRLQQEEKGDVYTIYIHKATLDGKVISNF</sequence>
<dbReference type="Pfam" id="PF11306">
    <property type="entry name" value="DUF3108"/>
    <property type="match status" value="1"/>
</dbReference>
<evidence type="ECO:0000313" key="2">
    <source>
        <dbReference type="EMBL" id="MFC3116785.1"/>
    </source>
</evidence>
<reference evidence="3" key="1">
    <citation type="journal article" date="2019" name="Int. J. Syst. Evol. Microbiol.">
        <title>The Global Catalogue of Microorganisms (GCM) 10K type strain sequencing project: providing services to taxonomists for standard genome sequencing and annotation.</title>
        <authorList>
            <consortium name="The Broad Institute Genomics Platform"/>
            <consortium name="The Broad Institute Genome Sequencing Center for Infectious Disease"/>
            <person name="Wu L."/>
            <person name="Ma J."/>
        </authorList>
    </citation>
    <scope>NUCLEOTIDE SEQUENCE [LARGE SCALE GENOMIC DNA]</scope>
    <source>
        <strain evidence="3">KCTC 52237</strain>
    </source>
</reference>
<accession>A0ABV7FHT8</accession>
<organism evidence="2 3">
    <name type="scientific">Cellvibrio fontiphilus</name>
    <dbReference type="NCBI Taxonomy" id="1815559"/>
    <lineage>
        <taxon>Bacteria</taxon>
        <taxon>Pseudomonadati</taxon>
        <taxon>Pseudomonadota</taxon>
        <taxon>Gammaproteobacteria</taxon>
        <taxon>Cellvibrionales</taxon>
        <taxon>Cellvibrionaceae</taxon>
        <taxon>Cellvibrio</taxon>
    </lineage>
</organism>
<protein>
    <submittedName>
        <fullName evidence="2">DUF3108 domain-containing protein</fullName>
    </submittedName>
</protein>
<evidence type="ECO:0000313" key="3">
    <source>
        <dbReference type="Proteomes" id="UP001595555"/>
    </source>
</evidence>
<dbReference type="InterPro" id="IPR021457">
    <property type="entry name" value="DUF3108"/>
</dbReference>
<dbReference type="RefSeq" id="WP_378120425.1">
    <property type="nucleotide sequence ID" value="NZ_JBHRTF010000006.1"/>
</dbReference>
<keyword evidence="1" id="KW-0732">Signal</keyword>
<dbReference type="EMBL" id="JBHRTF010000006">
    <property type="protein sequence ID" value="MFC3116785.1"/>
    <property type="molecule type" value="Genomic_DNA"/>
</dbReference>
<proteinExistence type="predicted"/>
<feature type="signal peptide" evidence="1">
    <location>
        <begin position="1"/>
        <end position="22"/>
    </location>
</feature>
<feature type="chain" id="PRO_5047341823" evidence="1">
    <location>
        <begin position="23"/>
        <end position="238"/>
    </location>
</feature>